<dbReference type="Pfam" id="PF00612">
    <property type="entry name" value="IQ"/>
    <property type="match status" value="1"/>
</dbReference>
<name>A0A644F6G2_GIAIC</name>
<comment type="caution">
    <text evidence="1">The sequence shown here is derived from an EMBL/GenBank/DDBJ whole genome shotgun (WGS) entry which is preliminary data.</text>
</comment>
<keyword evidence="2" id="KW-1185">Reference proteome</keyword>
<dbReference type="AlphaFoldDB" id="A0A644F6G2"/>
<accession>A0A644F6G2</accession>
<dbReference type="InParanoid" id="A0A644F6G2"/>
<evidence type="ECO:0000313" key="1">
    <source>
        <dbReference type="EMBL" id="KAE8304229.1"/>
    </source>
</evidence>
<dbReference type="SMART" id="SM00015">
    <property type="entry name" value="IQ"/>
    <property type="match status" value="1"/>
</dbReference>
<dbReference type="InterPro" id="IPR000048">
    <property type="entry name" value="IQ_motif_EF-hand-BS"/>
</dbReference>
<proteinExistence type="predicted"/>
<dbReference type="EMBL" id="AACB03000002">
    <property type="protein sequence ID" value="KAE8304229.1"/>
    <property type="molecule type" value="Genomic_DNA"/>
</dbReference>
<protein>
    <submittedName>
        <fullName evidence="1">IQ calmodulin-binding motif-containing protein</fullName>
    </submittedName>
</protein>
<gene>
    <name evidence="1" type="ORF">GL50803_0060760</name>
</gene>
<dbReference type="PROSITE" id="PS50096">
    <property type="entry name" value="IQ"/>
    <property type="match status" value="1"/>
</dbReference>
<reference evidence="1 2" key="1">
    <citation type="journal article" date="2007" name="Science">
        <title>Genomic minimalism in the early diverging intestinal parasite Giardia lamblia.</title>
        <authorList>
            <person name="Morrison H.G."/>
            <person name="McArthur A.G."/>
            <person name="Gillin F.D."/>
            <person name="Aley S.B."/>
            <person name="Adam R.D."/>
            <person name="Olsen G.J."/>
            <person name="Best A.A."/>
            <person name="Cande W.Z."/>
            <person name="Chen F."/>
            <person name="Cipriano M.J."/>
            <person name="Davids B.J."/>
            <person name="Dawson S.C."/>
            <person name="Elmendorf H.G."/>
            <person name="Hehl A.B."/>
            <person name="Holder M.E."/>
            <person name="Huse S.M."/>
            <person name="Kim U.U."/>
            <person name="Lasek-Nesselquist E."/>
            <person name="Manning G."/>
            <person name="Nigam A."/>
            <person name="Nixon J.E."/>
            <person name="Palm D."/>
            <person name="Passamaneck N.E."/>
            <person name="Prabhu A."/>
            <person name="Reich C.I."/>
            <person name="Reiner D.S."/>
            <person name="Samuelson J."/>
            <person name="Svard S.G."/>
            <person name="Sogin M.L."/>
        </authorList>
    </citation>
    <scope>NUCLEOTIDE SEQUENCE [LARGE SCALE GENOMIC DNA]</scope>
    <source>
        <strain evidence="1 2">WB C6</strain>
    </source>
</reference>
<sequence>MRSSLLSAHSGVEQSAAIVIQAWIRGHRSRKETLEVWVSYLSSVKECEGEKVEAKIRLPLLKHIEVRPKSNKQTGKVDPISCRKEKVNPYSICLSQRGQNSKNSNN</sequence>
<organism evidence="1 2">
    <name type="scientific">Giardia intestinalis (strain ATCC 50803 / WB clone C6)</name>
    <name type="common">Giardia lamblia</name>
    <dbReference type="NCBI Taxonomy" id="184922"/>
    <lineage>
        <taxon>Eukaryota</taxon>
        <taxon>Metamonada</taxon>
        <taxon>Diplomonadida</taxon>
        <taxon>Hexamitidae</taxon>
        <taxon>Giardiinae</taxon>
        <taxon>Giardia</taxon>
    </lineage>
</organism>
<dbReference type="Proteomes" id="UP000001548">
    <property type="component" value="Unassembled WGS sequence"/>
</dbReference>
<evidence type="ECO:0000313" key="2">
    <source>
        <dbReference type="Proteomes" id="UP000001548"/>
    </source>
</evidence>
<dbReference type="Gene3D" id="1.20.5.190">
    <property type="match status" value="1"/>
</dbReference>